<keyword evidence="3" id="KW-0436">Ligase</keyword>
<dbReference type="InterPro" id="IPR025110">
    <property type="entry name" value="AMP-bd_C"/>
</dbReference>
<dbReference type="GO" id="GO:0003987">
    <property type="term" value="F:acetate-CoA ligase activity"/>
    <property type="evidence" value="ECO:0007669"/>
    <property type="project" value="UniProtKB-EC"/>
</dbReference>
<feature type="domain" description="AMP-binding enzyme C-terminal" evidence="7">
    <location>
        <begin position="654"/>
        <end position="732"/>
    </location>
</feature>
<evidence type="ECO:0000256" key="2">
    <source>
        <dbReference type="ARBA" id="ARBA00013275"/>
    </source>
</evidence>
<dbReference type="InterPro" id="IPR042099">
    <property type="entry name" value="ANL_N_sf"/>
</dbReference>
<evidence type="ECO:0000256" key="5">
    <source>
        <dbReference type="ARBA" id="ARBA00022840"/>
    </source>
</evidence>
<dbReference type="EC" id="6.2.1.1" evidence="2"/>
<dbReference type="InterPro" id="IPR045851">
    <property type="entry name" value="AMP-bd_C_sf"/>
</dbReference>
<evidence type="ECO:0000259" key="7">
    <source>
        <dbReference type="Pfam" id="PF13193"/>
    </source>
</evidence>
<organism evidence="9 10">
    <name type="scientific">Globodera rostochiensis</name>
    <name type="common">Golden nematode worm</name>
    <name type="synonym">Heterodera rostochiensis</name>
    <dbReference type="NCBI Taxonomy" id="31243"/>
    <lineage>
        <taxon>Eukaryota</taxon>
        <taxon>Metazoa</taxon>
        <taxon>Ecdysozoa</taxon>
        <taxon>Nematoda</taxon>
        <taxon>Chromadorea</taxon>
        <taxon>Rhabditida</taxon>
        <taxon>Tylenchina</taxon>
        <taxon>Tylenchomorpha</taxon>
        <taxon>Tylenchoidea</taxon>
        <taxon>Heteroderidae</taxon>
        <taxon>Heteroderinae</taxon>
        <taxon>Globodera</taxon>
    </lineage>
</organism>
<proteinExistence type="inferred from homology"/>
<keyword evidence="4" id="KW-0547">Nucleotide-binding</keyword>
<evidence type="ECO:0000259" key="6">
    <source>
        <dbReference type="Pfam" id="PF00501"/>
    </source>
</evidence>
<evidence type="ECO:0000256" key="1">
    <source>
        <dbReference type="ARBA" id="ARBA00006432"/>
    </source>
</evidence>
<evidence type="ECO:0000256" key="4">
    <source>
        <dbReference type="ARBA" id="ARBA00022741"/>
    </source>
</evidence>
<dbReference type="GO" id="GO:0006085">
    <property type="term" value="P:acetyl-CoA biosynthetic process"/>
    <property type="evidence" value="ECO:0007669"/>
    <property type="project" value="TreeGrafter"/>
</dbReference>
<feature type="domain" description="AMP-dependent synthetase/ligase" evidence="6">
    <location>
        <begin position="178"/>
        <end position="595"/>
    </location>
</feature>
<protein>
    <recommendedName>
        <fullName evidence="2">acetate--CoA ligase</fullName>
        <ecNumber evidence="2">6.2.1.1</ecNumber>
    </recommendedName>
</protein>
<feature type="domain" description="Acetyl-coenzyme A synthetase N-terminal" evidence="8">
    <location>
        <begin position="111"/>
        <end position="170"/>
    </location>
</feature>
<dbReference type="InterPro" id="IPR032387">
    <property type="entry name" value="ACAS_N"/>
</dbReference>
<evidence type="ECO:0000313" key="10">
    <source>
        <dbReference type="WBParaSite" id="Gr19_v10_g10062.t1"/>
    </source>
</evidence>
<dbReference type="Pfam" id="PF13193">
    <property type="entry name" value="AMP-binding_C"/>
    <property type="match status" value="1"/>
</dbReference>
<sequence length="812" mass="89231">MSLNLPNSFFAAAFRRFVLLPLPSPDGRRHAVAVVVQQRRHRHTLLQRQIIDKHSSSSSSPSAIATFPVTTTTLLLPPMRDGSAPEGEEEEVFQPPAPLLAGAHVSGMPAYLEMYRQSVNDPDKFWRCVAEQLHFEQFSERGLEWNFDHRKGDVFVRFMAGARTNIAYNCLERNIQAGLGDRTAYRWEGNEPGDERTITYQQLLDQVIAFATALRARGVRAGDVVAIYLPMIVELPVAMLACARIGAVHSVVFAGFSADSLAQRIVHARARLLVTADGCYRGNKPIQLKALADQAATLCAEMGHPLQHMVVVEHMCSVSVPRTMLDNGKNGNGNGNGTTPAATQWHAGRDVSWATVMAEAARNDTPSAAAPVEWVDAEHPLFILYTSGSTGAPKGILHTTAGYMCYVYMTTRCSFDAHGDRDVYWSTADCGWITGHSYVVYGPLLNGLTSVLFEGVPSYPDSSRMWAIVEKYKVTKLYTAPTAVRALMAFPDELVTKHDRSSLQIIGTVGEPINPSAWKWLHNVVGESRCAIVDTYWQTETGGHVLTPLPGATPTKPGAATLPFFGVVPAILDAEGRYLEGPAEGNLCFSRPWPGMARTAWGDHERYVNTYFAPFPGNYFTGDGVRRDDDNYYWVTGRVDDLMNVSGHLLSTAEIESALVHHADVVEAAVVSVPHPIKGHCPYAFVTLSNGKTFDDALVRQLKELVRHKIGAIAMPDVVQQAPGLPKTRSGKVTRRILRKIAEGDVGADLGDTSTLVDEAVIEQLWQGRLDDYAASTRRLHMLERVELLVVFFLYGTVSFVVRQADMASSLL</sequence>
<dbReference type="Gene3D" id="3.30.300.30">
    <property type="match status" value="1"/>
</dbReference>
<keyword evidence="9" id="KW-1185">Reference proteome</keyword>
<keyword evidence="5" id="KW-0067">ATP-binding</keyword>
<dbReference type="CDD" id="cd05966">
    <property type="entry name" value="ACS"/>
    <property type="match status" value="1"/>
</dbReference>
<dbReference type="PANTHER" id="PTHR24095:SF244">
    <property type="entry name" value="ACETYL-COENZYME A SYNTHETASE"/>
    <property type="match status" value="1"/>
</dbReference>
<dbReference type="Pfam" id="PF16177">
    <property type="entry name" value="ACAS_N"/>
    <property type="match status" value="1"/>
</dbReference>
<dbReference type="InterPro" id="IPR000873">
    <property type="entry name" value="AMP-dep_synth/lig_dom"/>
</dbReference>
<dbReference type="SUPFAM" id="SSF56801">
    <property type="entry name" value="Acetyl-CoA synthetase-like"/>
    <property type="match status" value="1"/>
</dbReference>
<dbReference type="Proteomes" id="UP000887572">
    <property type="component" value="Unplaced"/>
</dbReference>
<dbReference type="Gene3D" id="3.40.50.12780">
    <property type="entry name" value="N-terminal domain of ligase-like"/>
    <property type="match status" value="1"/>
</dbReference>
<name>A0A914GST5_GLORO</name>
<evidence type="ECO:0000259" key="8">
    <source>
        <dbReference type="Pfam" id="PF16177"/>
    </source>
</evidence>
<dbReference type="WBParaSite" id="Gr19_v10_g10062.t1">
    <property type="protein sequence ID" value="Gr19_v10_g10062.t1"/>
    <property type="gene ID" value="Gr19_v10_g10062"/>
</dbReference>
<dbReference type="PANTHER" id="PTHR24095">
    <property type="entry name" value="ACETYL-COENZYME A SYNTHETASE"/>
    <property type="match status" value="1"/>
</dbReference>
<comment type="similarity">
    <text evidence="1">Belongs to the ATP-dependent AMP-binding enzyme family.</text>
</comment>
<dbReference type="Pfam" id="PF00501">
    <property type="entry name" value="AMP-binding"/>
    <property type="match status" value="1"/>
</dbReference>
<dbReference type="InterPro" id="IPR020845">
    <property type="entry name" value="AMP-binding_CS"/>
</dbReference>
<dbReference type="AlphaFoldDB" id="A0A914GST5"/>
<dbReference type="FunFam" id="3.40.50.12780:FF:000001">
    <property type="entry name" value="Acetyl-coenzyme A synthetase"/>
    <property type="match status" value="1"/>
</dbReference>
<evidence type="ECO:0000313" key="9">
    <source>
        <dbReference type="Proteomes" id="UP000887572"/>
    </source>
</evidence>
<accession>A0A914GST5</accession>
<dbReference type="PROSITE" id="PS00455">
    <property type="entry name" value="AMP_BINDING"/>
    <property type="match status" value="1"/>
</dbReference>
<reference evidence="10" key="1">
    <citation type="submission" date="2022-11" db="UniProtKB">
        <authorList>
            <consortium name="WormBaseParasite"/>
        </authorList>
    </citation>
    <scope>IDENTIFICATION</scope>
</reference>
<dbReference type="GO" id="GO:0005524">
    <property type="term" value="F:ATP binding"/>
    <property type="evidence" value="ECO:0007669"/>
    <property type="project" value="UniProtKB-KW"/>
</dbReference>
<evidence type="ECO:0000256" key="3">
    <source>
        <dbReference type="ARBA" id="ARBA00022598"/>
    </source>
</evidence>